<protein>
    <submittedName>
        <fullName evidence="1">Uncharacterized protein</fullName>
    </submittedName>
</protein>
<dbReference type="RefSeq" id="WP_107289144.1">
    <property type="nucleotide sequence ID" value="NZ_PYNF01000003.1"/>
</dbReference>
<sequence length="188" mass="20923">MSVLISSSFEKKTIAANEKANEAYLNLVKNGWKNSMPDAKYLTPIGKGVATIYVDIESIDQLKKILTSNKWLTIYSVIGGANGDSERVEMNEGEVLSELSKRYPFKKGQINNAKALLHTTSTVGLAHTDAYSRSVSVFEKNENGELIRWELCLMENQYDVASCFDLLEKLKGKALVKTYFQGDSILAI</sequence>
<comment type="caution">
    <text evidence="1">The sequence shown here is derived from an EMBL/GenBank/DDBJ whole genome shotgun (WGS) entry which is preliminary data.</text>
</comment>
<gene>
    <name evidence="1" type="ORF">C9J27_05110</name>
</gene>
<accession>A0A2T3KLB7</accession>
<dbReference type="EMBL" id="PYNF01000003">
    <property type="protein sequence ID" value="PSV00514.1"/>
    <property type="molecule type" value="Genomic_DNA"/>
</dbReference>
<organism evidence="1 2">
    <name type="scientific">Photobacterium kishitanii</name>
    <dbReference type="NCBI Taxonomy" id="318456"/>
    <lineage>
        <taxon>Bacteria</taxon>
        <taxon>Pseudomonadati</taxon>
        <taxon>Pseudomonadota</taxon>
        <taxon>Gammaproteobacteria</taxon>
        <taxon>Vibrionales</taxon>
        <taxon>Vibrionaceae</taxon>
        <taxon>Photobacterium</taxon>
    </lineage>
</organism>
<evidence type="ECO:0000313" key="1">
    <source>
        <dbReference type="EMBL" id="PSV00514.1"/>
    </source>
</evidence>
<dbReference type="AlphaFoldDB" id="A0A2T3KLB7"/>
<reference evidence="1 2" key="1">
    <citation type="submission" date="2018-01" db="EMBL/GenBank/DDBJ databases">
        <title>Whole genome sequencing of Histamine producing bacteria.</title>
        <authorList>
            <person name="Butler K."/>
        </authorList>
    </citation>
    <scope>NUCLEOTIDE SEQUENCE [LARGE SCALE GENOMIC DNA]</scope>
    <source>
        <strain evidence="1 2">FS-7.2</strain>
    </source>
</reference>
<evidence type="ECO:0000313" key="2">
    <source>
        <dbReference type="Proteomes" id="UP000241426"/>
    </source>
</evidence>
<dbReference type="Proteomes" id="UP000241426">
    <property type="component" value="Unassembled WGS sequence"/>
</dbReference>
<name>A0A2T3KLB7_9GAMM</name>
<proteinExistence type="predicted"/>